<dbReference type="AlphaFoldDB" id="Q7UK46"/>
<proteinExistence type="predicted"/>
<sequence>MKTLERHGGFLQRNVFASRFNISRKNCIPGDADPPTKLQQPWATLEHLDTRLLHPSRARRGGCRPPSIHLRCEASLHLTESCGSVLSLLDSEADTRATDRCSGAALWSSPPSPLIRLFRRSGLGVALKIRLPTQQR</sequence>
<accession>Q7UK46</accession>
<dbReference type="EMBL" id="BX294152">
    <property type="protein sequence ID" value="CAD77035.1"/>
    <property type="molecule type" value="Genomic_DNA"/>
</dbReference>
<evidence type="ECO:0000313" key="1">
    <source>
        <dbReference type="EMBL" id="CAD77035.1"/>
    </source>
</evidence>
<gene>
    <name evidence="1" type="ordered locus">RB10868</name>
</gene>
<evidence type="ECO:0000313" key="2">
    <source>
        <dbReference type="Proteomes" id="UP000001025"/>
    </source>
</evidence>
<organism evidence="1 2">
    <name type="scientific">Rhodopirellula baltica (strain DSM 10527 / NCIMB 13988 / SH1)</name>
    <dbReference type="NCBI Taxonomy" id="243090"/>
    <lineage>
        <taxon>Bacteria</taxon>
        <taxon>Pseudomonadati</taxon>
        <taxon>Planctomycetota</taxon>
        <taxon>Planctomycetia</taxon>
        <taxon>Pirellulales</taxon>
        <taxon>Pirellulaceae</taxon>
        <taxon>Rhodopirellula</taxon>
    </lineage>
</organism>
<dbReference type="STRING" id="243090.RB10868"/>
<dbReference type="KEGG" id="rba:RB10868"/>
<name>Q7UK46_RHOBA</name>
<dbReference type="InParanoid" id="Q7UK46"/>
<dbReference type="Proteomes" id="UP000001025">
    <property type="component" value="Chromosome"/>
</dbReference>
<dbReference type="HOGENOM" id="CLU_1873809_0_0_0"/>
<keyword evidence="2" id="KW-1185">Reference proteome</keyword>
<dbReference type="EnsemblBacteria" id="CAD77035">
    <property type="protein sequence ID" value="CAD77035"/>
    <property type="gene ID" value="RB10868"/>
</dbReference>
<protein>
    <submittedName>
        <fullName evidence="1">Uncharacterized protein</fullName>
    </submittedName>
</protein>
<reference evidence="1 2" key="1">
    <citation type="journal article" date="2003" name="Proc. Natl. Acad. Sci. U.S.A.">
        <title>Complete genome sequence of the marine planctomycete Pirellula sp. strain 1.</title>
        <authorList>
            <person name="Gloeckner F.O."/>
            <person name="Kube M."/>
            <person name="Bauer M."/>
            <person name="Teeling H."/>
            <person name="Lombardot T."/>
            <person name="Ludwig W."/>
            <person name="Gade D."/>
            <person name="Beck A."/>
            <person name="Borzym K."/>
            <person name="Heitmann K."/>
            <person name="Rabus R."/>
            <person name="Schlesner H."/>
            <person name="Amann R."/>
            <person name="Reinhardt R."/>
        </authorList>
    </citation>
    <scope>NUCLEOTIDE SEQUENCE [LARGE SCALE GENOMIC DNA]</scope>
    <source>
        <strain evidence="2">DSM 10527 / NCIMB 13988 / SH1</strain>
    </source>
</reference>